<proteinExistence type="predicted"/>
<sequence>MLSMRFKF</sequence>
<name>A0A2P2P8D6_RHIMU</name>
<protein>
    <submittedName>
        <fullName evidence="1">Uncharacterized protein</fullName>
    </submittedName>
</protein>
<organism evidence="1">
    <name type="scientific">Rhizophora mucronata</name>
    <name type="common">Asiatic mangrove</name>
    <dbReference type="NCBI Taxonomy" id="61149"/>
    <lineage>
        <taxon>Eukaryota</taxon>
        <taxon>Viridiplantae</taxon>
        <taxon>Streptophyta</taxon>
        <taxon>Embryophyta</taxon>
        <taxon>Tracheophyta</taxon>
        <taxon>Spermatophyta</taxon>
        <taxon>Magnoliopsida</taxon>
        <taxon>eudicotyledons</taxon>
        <taxon>Gunneridae</taxon>
        <taxon>Pentapetalae</taxon>
        <taxon>rosids</taxon>
        <taxon>fabids</taxon>
        <taxon>Malpighiales</taxon>
        <taxon>Rhizophoraceae</taxon>
        <taxon>Rhizophora</taxon>
    </lineage>
</organism>
<accession>A0A2P2P8D6</accession>
<reference evidence="1" key="1">
    <citation type="submission" date="2018-02" db="EMBL/GenBank/DDBJ databases">
        <title>Rhizophora mucronata_Transcriptome.</title>
        <authorList>
            <person name="Meera S.P."/>
            <person name="Sreeshan A."/>
            <person name="Augustine A."/>
        </authorList>
    </citation>
    <scope>NUCLEOTIDE SEQUENCE</scope>
    <source>
        <tissue evidence="1">Leaf</tissue>
    </source>
</reference>
<dbReference type="EMBL" id="GGEC01070521">
    <property type="protein sequence ID" value="MBX51005.1"/>
    <property type="molecule type" value="Transcribed_RNA"/>
</dbReference>
<evidence type="ECO:0000313" key="1">
    <source>
        <dbReference type="EMBL" id="MBX51005.1"/>
    </source>
</evidence>